<keyword evidence="1" id="KW-0511">Multifunctional enzyme</keyword>
<dbReference type="SUPFAM" id="SSF56672">
    <property type="entry name" value="DNA/RNA polymerases"/>
    <property type="match status" value="1"/>
</dbReference>
<reference evidence="4" key="1">
    <citation type="journal article" date="2023" name="G3 (Bethesda)">
        <title>A reference genome for the long-term kleptoplast-retaining sea slug Elysia crispata morphotype clarki.</title>
        <authorList>
            <person name="Eastman K.E."/>
            <person name="Pendleton A.L."/>
            <person name="Shaikh M.A."/>
            <person name="Suttiyut T."/>
            <person name="Ogas R."/>
            <person name="Tomko P."/>
            <person name="Gavelis G."/>
            <person name="Widhalm J.R."/>
            <person name="Wisecaver J.H."/>
        </authorList>
    </citation>
    <scope>NUCLEOTIDE SEQUENCE</scope>
    <source>
        <strain evidence="4">ECLA1</strain>
    </source>
</reference>
<evidence type="ECO:0000259" key="3">
    <source>
        <dbReference type="Pfam" id="PF17919"/>
    </source>
</evidence>
<feature type="domain" description="Reverse transcriptase/retrotransposon-derived protein RNase H-like" evidence="3">
    <location>
        <begin position="36"/>
        <end position="98"/>
    </location>
</feature>
<dbReference type="InterPro" id="IPR050951">
    <property type="entry name" value="Retrovirus_Pol_polyprotein"/>
</dbReference>
<evidence type="ECO:0000256" key="2">
    <source>
        <dbReference type="SAM" id="SignalP"/>
    </source>
</evidence>
<organism evidence="4 5">
    <name type="scientific">Elysia crispata</name>
    <name type="common">lettuce slug</name>
    <dbReference type="NCBI Taxonomy" id="231223"/>
    <lineage>
        <taxon>Eukaryota</taxon>
        <taxon>Metazoa</taxon>
        <taxon>Spiralia</taxon>
        <taxon>Lophotrochozoa</taxon>
        <taxon>Mollusca</taxon>
        <taxon>Gastropoda</taxon>
        <taxon>Heterobranchia</taxon>
        <taxon>Euthyneura</taxon>
        <taxon>Panpulmonata</taxon>
        <taxon>Sacoglossa</taxon>
        <taxon>Placobranchoidea</taxon>
        <taxon>Plakobranchidae</taxon>
        <taxon>Elysia</taxon>
    </lineage>
</organism>
<evidence type="ECO:0000256" key="1">
    <source>
        <dbReference type="ARBA" id="ARBA00023268"/>
    </source>
</evidence>
<dbReference type="InterPro" id="IPR041577">
    <property type="entry name" value="RT_RNaseH_2"/>
</dbReference>
<dbReference type="PANTHER" id="PTHR37984">
    <property type="entry name" value="PROTEIN CBG26694"/>
    <property type="match status" value="1"/>
</dbReference>
<dbReference type="Proteomes" id="UP001283361">
    <property type="component" value="Unassembled WGS sequence"/>
</dbReference>
<evidence type="ECO:0000313" key="4">
    <source>
        <dbReference type="EMBL" id="KAK3768011.1"/>
    </source>
</evidence>
<dbReference type="EMBL" id="JAWDGP010004080">
    <property type="protein sequence ID" value="KAK3768011.1"/>
    <property type="molecule type" value="Genomic_DNA"/>
</dbReference>
<feature type="signal peptide" evidence="2">
    <location>
        <begin position="1"/>
        <end position="16"/>
    </location>
</feature>
<proteinExistence type="predicted"/>
<protein>
    <recommendedName>
        <fullName evidence="3">Reverse transcriptase/retrotransposon-derived protein RNase H-like domain-containing protein</fullName>
    </recommendedName>
</protein>
<dbReference type="InterPro" id="IPR043502">
    <property type="entry name" value="DNA/RNA_pol_sf"/>
</dbReference>
<sequence>MCCSIFLVSSLKLTVSENLPTVTDSKKCQQTVKLYSTFNDAKQILTSDRILIHFDPSKHLAITRDASSDGLDAILTHVDGDKERPIAFASRTLYCQHCTLVMNHRPLLGFFGEMKAIPEHASARVQLWAVLLFGYNNNLVHRPGVENNADILSRLPLPPEKLYEHNVFVPEDINFLFNISITKRLLNVEQIAIVTQNDQF</sequence>
<gene>
    <name evidence="4" type="ORF">RRG08_016906</name>
</gene>
<feature type="chain" id="PRO_5042191586" description="Reverse transcriptase/retrotransposon-derived protein RNase H-like domain-containing protein" evidence="2">
    <location>
        <begin position="17"/>
        <end position="200"/>
    </location>
</feature>
<dbReference type="GO" id="GO:0003824">
    <property type="term" value="F:catalytic activity"/>
    <property type="evidence" value="ECO:0007669"/>
    <property type="project" value="UniProtKB-KW"/>
</dbReference>
<accession>A0AAE0ZFV5</accession>
<evidence type="ECO:0000313" key="5">
    <source>
        <dbReference type="Proteomes" id="UP001283361"/>
    </source>
</evidence>
<keyword evidence="2" id="KW-0732">Signal</keyword>
<keyword evidence="5" id="KW-1185">Reference proteome</keyword>
<comment type="caution">
    <text evidence="4">The sequence shown here is derived from an EMBL/GenBank/DDBJ whole genome shotgun (WGS) entry which is preliminary data.</text>
</comment>
<dbReference type="AlphaFoldDB" id="A0AAE0ZFV5"/>
<name>A0AAE0ZFV5_9GAST</name>
<dbReference type="PANTHER" id="PTHR37984:SF5">
    <property type="entry name" value="PROTEIN NYNRIN-LIKE"/>
    <property type="match status" value="1"/>
</dbReference>
<dbReference type="Pfam" id="PF17919">
    <property type="entry name" value="RT_RNaseH_2"/>
    <property type="match status" value="1"/>
</dbReference>